<dbReference type="EMBL" id="AOSG01000035">
    <property type="protein sequence ID" value="EOR71459.1"/>
    <property type="molecule type" value="Genomic_DNA"/>
</dbReference>
<dbReference type="Proteomes" id="UP000014184">
    <property type="component" value="Unassembled WGS sequence"/>
</dbReference>
<accession>A0A9P2TBM2</accession>
<dbReference type="AlphaFoldDB" id="A0A9P2TBM2"/>
<keyword evidence="2" id="KW-1185">Reference proteome</keyword>
<evidence type="ECO:0000313" key="1">
    <source>
        <dbReference type="EMBL" id="EOR71459.1"/>
    </source>
</evidence>
<comment type="caution">
    <text evidence="1">The sequence shown here is derived from an EMBL/GenBank/DDBJ whole genome shotgun (WGS) entry which is preliminary data.</text>
</comment>
<name>A0A9P2TBM2_THEFU</name>
<sequence>MSSFATVWENSTTAELSWLSPSGPVGVPAVPLMWEGHPCVALPFSHLALLDTLTDGQAVCSVTDARALPPGSPAVAATGRVTVTHDLSGDVFVDALLAQEIRKHPPTRQRAGGLLARRENWWWLPRIIVTLRDTVEEWTLPPRTSADHALLLTARPHGPAVNVVTAPAWPHTPGARIPLRSLDGTPLTTADGDGCVFAHQHSPDFDQWEHWYRRGPLHAATLTVAEASGAPAPRLRPLGLWARLHAHRSLVRACQQGITAAETRAGLSS</sequence>
<proteinExistence type="predicted"/>
<gene>
    <name evidence="1" type="ORF">TM51_07306</name>
</gene>
<reference evidence="1 2" key="1">
    <citation type="journal article" date="2013" name="Genome Announc.">
        <title>Draft Genome Sequence of the Lignocellulose Decomposer Thermobifida fusca Strain TM51.</title>
        <authorList>
            <person name="Toth A."/>
            <person name="Barna T."/>
            <person name="Nagy I."/>
            <person name="Horvath B."/>
            <person name="Nagy I."/>
            <person name="Tancsics A."/>
            <person name="Kriszt B."/>
            <person name="Baka E."/>
            <person name="Fekete C."/>
            <person name="Kukolya J."/>
        </authorList>
    </citation>
    <scope>NUCLEOTIDE SEQUENCE [LARGE SCALE GENOMIC DNA]</scope>
    <source>
        <strain evidence="1 2">TM51</strain>
    </source>
</reference>
<dbReference type="RefSeq" id="WP_011291822.1">
    <property type="nucleotide sequence ID" value="NZ_AOSG01000035.1"/>
</dbReference>
<evidence type="ECO:0000313" key="2">
    <source>
        <dbReference type="Proteomes" id="UP000014184"/>
    </source>
</evidence>
<protein>
    <submittedName>
        <fullName evidence="1">Uncharacterized protein</fullName>
    </submittedName>
</protein>
<organism evidence="1 2">
    <name type="scientific">Thermobifida fusca TM51</name>
    <dbReference type="NCBI Taxonomy" id="1169414"/>
    <lineage>
        <taxon>Bacteria</taxon>
        <taxon>Bacillati</taxon>
        <taxon>Actinomycetota</taxon>
        <taxon>Actinomycetes</taxon>
        <taxon>Streptosporangiales</taxon>
        <taxon>Nocardiopsidaceae</taxon>
        <taxon>Thermobifida</taxon>
    </lineage>
</organism>